<dbReference type="EMBL" id="JARQWQ010000066">
    <property type="protein sequence ID" value="KAK2554864.1"/>
    <property type="molecule type" value="Genomic_DNA"/>
</dbReference>
<feature type="compositionally biased region" description="Basic and acidic residues" evidence="2">
    <location>
        <begin position="180"/>
        <end position="194"/>
    </location>
</feature>
<reference evidence="3" key="1">
    <citation type="journal article" date="2023" name="G3 (Bethesda)">
        <title>Whole genome assembly and annotation of the endangered Caribbean coral Acropora cervicornis.</title>
        <authorList>
            <person name="Selwyn J.D."/>
            <person name="Vollmer S.V."/>
        </authorList>
    </citation>
    <scope>NUCLEOTIDE SEQUENCE</scope>
    <source>
        <strain evidence="3">K2</strain>
    </source>
</reference>
<feature type="region of interest" description="Disordered" evidence="2">
    <location>
        <begin position="246"/>
        <end position="265"/>
    </location>
</feature>
<feature type="compositionally biased region" description="Basic and acidic residues" evidence="2">
    <location>
        <begin position="207"/>
        <end position="216"/>
    </location>
</feature>
<dbReference type="AlphaFoldDB" id="A0AAD9Q519"/>
<evidence type="ECO:0000313" key="4">
    <source>
        <dbReference type="Proteomes" id="UP001249851"/>
    </source>
</evidence>
<dbReference type="Proteomes" id="UP001249851">
    <property type="component" value="Unassembled WGS sequence"/>
</dbReference>
<feature type="region of interest" description="Disordered" evidence="2">
    <location>
        <begin position="175"/>
        <end position="216"/>
    </location>
</feature>
<feature type="coiled-coil region" evidence="1">
    <location>
        <begin position="504"/>
        <end position="545"/>
    </location>
</feature>
<name>A0AAD9Q519_ACRCE</name>
<reference evidence="3" key="2">
    <citation type="journal article" date="2023" name="Science">
        <title>Genomic signatures of disease resistance in endangered staghorn corals.</title>
        <authorList>
            <person name="Vollmer S.V."/>
            <person name="Selwyn J.D."/>
            <person name="Despard B.A."/>
            <person name="Roesel C.L."/>
        </authorList>
    </citation>
    <scope>NUCLEOTIDE SEQUENCE</scope>
    <source>
        <strain evidence="3">K2</strain>
    </source>
</reference>
<accession>A0AAD9Q519</accession>
<sequence length="1188" mass="133931">MGQLRSNLLLELKRKSIGAGVFDEEPMNIPPASLPIPRIKHPKMLPSEQNPKDLKAQMMKELTRRVSCVGNEDESPHCCTPSSLIPKYSKTSLSFGPQRPIYLSREVTTRTLDPNSIRDLLSWHETERKRLKAELENLPQADMTGGQQVLQSMMKIMEDIFTGTMKRFMGTVEISPLAEQEEKQPQDSDRLLKESEEDGENANSQISHEERHDSQIEEEAKVTLGVEDMAGHNLPDFIMTTLEPESDKLNSKNDSVQSLSSGRSVELQSSELSLTAISCTSSNEECSVSENIDKVHSEPVHRTQIKAGSCTLLATSQSLDGNVNGNVDDYVNLEPEVCAPSASHEAGGKYCKQHATEILKHTDGETSTTPGEALNCSMQTEEALLHPKLDLEWSDVKGDRVQVMANTDYSAVCVNHEHTEMEKPNGVLKEEAQTGNLFTRDRLNPEELNSTETKLNNYFNNLTGEKDKTEKLLLFAKHLYSSNNELLQQIERKCKVVSQKDNEIKGILKSKKEAETLLKEVKKELEIAYNETKRLQTVLKQYEEERITTMQLCIKCQQVFNNLKSYTISNCNRTQNGKESKNREAADYCRNEEGKLMIIKDTDDKQNALANLQVFKTSDVPIACEYQKAVEISNTRTSAARKHWKMKEIGIPARLGDIIRHVKGQLEREKPESTPGSSTVPHSLLSRTFLRENISGIASVATLRGRTQGIVEGKHFPSASWVHKSEQAEPSERSLALKIDTTVPFPDVFLTRFEYVDLSSPENRTTIQSFNDRFFPWPCSRDDDHKQIWRNWDPRMKDDKTLAQAKRPAALPRVKQLICGKNIDTVRRLGEKSGQKPLIRLEKGTHIPSMDLTKSKGLCGNISHGTNSSNKSEVDPFENEIAYDRSAAGYFTEGLGHSLTSPNVHSVEKCFHFKLKDSKMFSTSKYAAISGDYSLVDSISLKISLNTEQLLHCLENKGVVRRQQSQGKDQKISKRCSKEEQLNWQRLKSRAKPCKYLSVSSETIDLKQNGHNNHCFLRCKPDLHSELNCNLSSELRDQLEDETKLYTAEHLKDFPTNKTSHTPCQILPLGMSCVNTKTDRNVTAPLNSSQISSFKNENKEGSSVEEERLPKSCQLIFKRQSEMSKIGVKSLRNGDRNTTRSIATNGKGTNFISDRQPGVDAVRDSDDIKKGTPMCAFLDIKEQVKKWF</sequence>
<feature type="compositionally biased region" description="Polar residues" evidence="2">
    <location>
        <begin position="252"/>
        <end position="265"/>
    </location>
</feature>
<keyword evidence="1" id="KW-0175">Coiled coil</keyword>
<keyword evidence="4" id="KW-1185">Reference proteome</keyword>
<protein>
    <submittedName>
        <fullName evidence="3">Uncharacterized protein</fullName>
    </submittedName>
</protein>
<evidence type="ECO:0000256" key="2">
    <source>
        <dbReference type="SAM" id="MobiDB-lite"/>
    </source>
</evidence>
<evidence type="ECO:0000313" key="3">
    <source>
        <dbReference type="EMBL" id="KAK2554864.1"/>
    </source>
</evidence>
<comment type="caution">
    <text evidence="3">The sequence shown here is derived from an EMBL/GenBank/DDBJ whole genome shotgun (WGS) entry which is preliminary data.</text>
</comment>
<gene>
    <name evidence="3" type="ORF">P5673_023512</name>
</gene>
<proteinExistence type="predicted"/>
<organism evidence="3 4">
    <name type="scientific">Acropora cervicornis</name>
    <name type="common">Staghorn coral</name>
    <dbReference type="NCBI Taxonomy" id="6130"/>
    <lineage>
        <taxon>Eukaryota</taxon>
        <taxon>Metazoa</taxon>
        <taxon>Cnidaria</taxon>
        <taxon>Anthozoa</taxon>
        <taxon>Hexacorallia</taxon>
        <taxon>Scleractinia</taxon>
        <taxon>Astrocoeniina</taxon>
        <taxon>Acroporidae</taxon>
        <taxon>Acropora</taxon>
    </lineage>
</organism>
<evidence type="ECO:0000256" key="1">
    <source>
        <dbReference type="SAM" id="Coils"/>
    </source>
</evidence>